<protein>
    <submittedName>
        <fullName evidence="4">Recombinase family protein</fullName>
    </submittedName>
</protein>
<feature type="domain" description="Recombinase" evidence="3">
    <location>
        <begin position="96"/>
        <end position="235"/>
    </location>
</feature>
<evidence type="ECO:0000256" key="1">
    <source>
        <dbReference type="SAM" id="Coils"/>
    </source>
</evidence>
<dbReference type="PROSITE" id="PS51737">
    <property type="entry name" value="RECOMBINASE_DNA_BIND"/>
    <property type="match status" value="1"/>
</dbReference>
<proteinExistence type="predicted"/>
<dbReference type="PANTHER" id="PTHR30461:SF23">
    <property type="entry name" value="DNA RECOMBINASE-RELATED"/>
    <property type="match status" value="1"/>
</dbReference>
<evidence type="ECO:0000313" key="5">
    <source>
        <dbReference type="Proteomes" id="UP000269154"/>
    </source>
</evidence>
<keyword evidence="5" id="KW-1185">Reference proteome</keyword>
<dbReference type="Gene3D" id="3.40.50.1390">
    <property type="entry name" value="Resolvase, N-terminal catalytic domain"/>
    <property type="match status" value="1"/>
</dbReference>
<keyword evidence="1" id="KW-0175">Coiled coil</keyword>
<dbReference type="Pfam" id="PF13408">
    <property type="entry name" value="Zn_ribbon_recom"/>
    <property type="match status" value="1"/>
</dbReference>
<dbReference type="Gene3D" id="3.90.1750.20">
    <property type="entry name" value="Putative Large Serine Recombinase, Chain B, Domain 2"/>
    <property type="match status" value="1"/>
</dbReference>
<comment type="caution">
    <text evidence="4">The sequence shown here is derived from an EMBL/GenBank/DDBJ whole genome shotgun (WGS) entry which is preliminary data.</text>
</comment>
<dbReference type="AlphaFoldDB" id="A0A3N6NYZ7"/>
<sequence length="604" mass="69629">MLSKVALGEVGIILSFEVTRLSRNCSDWYPLLDICGYTSCLIADNESVYDPSTPNGRLLLGLKGQLSELELYTLRNRLTAGLLNKANRGELALNLPVGFIRNELGKVQKDPNREIQSRLELLFDTFLRLGSSGKVLRHFNQFQLKIPRRDRYGALIWKMPSATAILSTLKNPAYAGAYVFGRNKQKPQISDPHKKTRTPLPMDQWKVLIKDKYPAYISWETFEKIQAQLKDNYTDYSQNKSRGIPRQGVALLHGLVYCGECGHKMKVKYKDPPRYICNYLAQQFSIPICQYIPTKPLDAKVVQHFFEALSAIEINAYQQALEKVQQIERQAQLAQRQQIQRLDYQEKLVRRQYQKVDPDNRLVAAELEAQWEKALKELKQAQQAFEQNHQNFQQLHLPKHMIQAFTAIGKHLPKMWQEPCLTLPVKKSLIRCLIDKVVVNRTQRDLVKIRIIWKGGATTTDHLPVKVGAFAELSFAKQMEELIVKLANQGVLDDEIAARLTKQGFRSPMSEKVLTSTVTRIRLKNRILINQSQSHPRNIPNYLTIPQVAKKLGLHKDWFYHKIKKRVIQVEKDTKTRLYLFPDKPQTIEKLVKLKNGKVKTVAF</sequence>
<dbReference type="Pfam" id="PF07508">
    <property type="entry name" value="Recombinase"/>
    <property type="match status" value="1"/>
</dbReference>
<accession>A0A3N6NYZ7</accession>
<dbReference type="InterPro" id="IPR050639">
    <property type="entry name" value="SSR_resolvase"/>
</dbReference>
<dbReference type="PROSITE" id="PS51736">
    <property type="entry name" value="RECOMBINASES_3"/>
    <property type="match status" value="1"/>
</dbReference>
<dbReference type="EMBL" id="RCBY01000481">
    <property type="protein sequence ID" value="RQH18174.1"/>
    <property type="molecule type" value="Genomic_DNA"/>
</dbReference>
<dbReference type="InterPro" id="IPR011109">
    <property type="entry name" value="DNA_bind_recombinase_dom"/>
</dbReference>
<feature type="coiled-coil region" evidence="1">
    <location>
        <begin position="364"/>
        <end position="395"/>
    </location>
</feature>
<dbReference type="Pfam" id="PF00239">
    <property type="entry name" value="Resolvase"/>
    <property type="match status" value="1"/>
</dbReference>
<feature type="domain" description="Resolvase/invertase-type recombinase catalytic" evidence="2">
    <location>
        <begin position="1"/>
        <end position="89"/>
    </location>
</feature>
<dbReference type="SUPFAM" id="SSF53041">
    <property type="entry name" value="Resolvase-like"/>
    <property type="match status" value="1"/>
</dbReference>
<evidence type="ECO:0000259" key="2">
    <source>
        <dbReference type="PROSITE" id="PS51736"/>
    </source>
</evidence>
<dbReference type="GO" id="GO:0000150">
    <property type="term" value="F:DNA strand exchange activity"/>
    <property type="evidence" value="ECO:0007669"/>
    <property type="project" value="InterPro"/>
</dbReference>
<dbReference type="InterPro" id="IPR025827">
    <property type="entry name" value="Zn_ribbon_recom_dom"/>
</dbReference>
<evidence type="ECO:0000313" key="4">
    <source>
        <dbReference type="EMBL" id="RQH18174.1"/>
    </source>
</evidence>
<dbReference type="InterPro" id="IPR038109">
    <property type="entry name" value="DNA_bind_recomb_sf"/>
</dbReference>
<dbReference type="InterPro" id="IPR006119">
    <property type="entry name" value="Resolv_N"/>
</dbReference>
<dbReference type="InterPro" id="IPR036162">
    <property type="entry name" value="Resolvase-like_N_sf"/>
</dbReference>
<organism evidence="4 5">
    <name type="scientific">Okeania hirsuta</name>
    <dbReference type="NCBI Taxonomy" id="1458930"/>
    <lineage>
        <taxon>Bacteria</taxon>
        <taxon>Bacillati</taxon>
        <taxon>Cyanobacteriota</taxon>
        <taxon>Cyanophyceae</taxon>
        <taxon>Oscillatoriophycideae</taxon>
        <taxon>Oscillatoriales</taxon>
        <taxon>Microcoleaceae</taxon>
        <taxon>Okeania</taxon>
    </lineage>
</organism>
<gene>
    <name evidence="4" type="ORF">D5R40_33075</name>
</gene>
<reference evidence="4 5" key="1">
    <citation type="journal article" date="2018" name="ACS Chem. Biol.">
        <title>Ketoreductase domain dysfunction expands chemodiversity: malyngamide biosynthesis in the cyanobacterium Okeania hirsuta.</title>
        <authorList>
            <person name="Moss N.A."/>
            <person name="Leao T."/>
            <person name="Rankin M."/>
            <person name="McCullough T.M."/>
            <person name="Qu P."/>
            <person name="Korobeynikov A."/>
            <person name="Smith J.L."/>
            <person name="Gerwick L."/>
            <person name="Gerwick W.H."/>
        </authorList>
    </citation>
    <scope>NUCLEOTIDE SEQUENCE [LARGE SCALE GENOMIC DNA]</scope>
    <source>
        <strain evidence="4 5">PAB10Feb10-1</strain>
    </source>
</reference>
<dbReference type="Proteomes" id="UP000269154">
    <property type="component" value="Unassembled WGS sequence"/>
</dbReference>
<name>A0A3N6NYZ7_9CYAN</name>
<dbReference type="GO" id="GO:0003677">
    <property type="term" value="F:DNA binding"/>
    <property type="evidence" value="ECO:0007669"/>
    <property type="project" value="InterPro"/>
</dbReference>
<dbReference type="PANTHER" id="PTHR30461">
    <property type="entry name" value="DNA-INVERTASE FROM LAMBDOID PROPHAGE"/>
    <property type="match status" value="1"/>
</dbReference>
<evidence type="ECO:0000259" key="3">
    <source>
        <dbReference type="PROSITE" id="PS51737"/>
    </source>
</evidence>